<reference evidence="3" key="1">
    <citation type="submission" date="2017-02" db="EMBL/GenBank/DDBJ databases">
        <authorList>
            <person name="Tafer H."/>
            <person name="Lopandic K."/>
        </authorList>
    </citation>
    <scope>NUCLEOTIDE SEQUENCE [LARGE SCALE GENOMIC DNA]</scope>
    <source>
        <strain evidence="3">CBS 366.77</strain>
    </source>
</reference>
<proteinExistence type="predicted"/>
<feature type="compositionally biased region" description="Polar residues" evidence="1">
    <location>
        <begin position="419"/>
        <end position="458"/>
    </location>
</feature>
<evidence type="ECO:0000313" key="3">
    <source>
        <dbReference type="Proteomes" id="UP000266188"/>
    </source>
</evidence>
<protein>
    <submittedName>
        <fullName evidence="2">Uncharacterized protein</fullName>
    </submittedName>
</protein>
<evidence type="ECO:0000313" key="2">
    <source>
        <dbReference type="EMBL" id="RJE17688.1"/>
    </source>
</evidence>
<dbReference type="STRING" id="2070753.A0A3A2Z3N8"/>
<feature type="region of interest" description="Disordered" evidence="1">
    <location>
        <begin position="298"/>
        <end position="462"/>
    </location>
</feature>
<feature type="compositionally biased region" description="Polar residues" evidence="1">
    <location>
        <begin position="195"/>
        <end position="204"/>
    </location>
</feature>
<dbReference type="AlphaFoldDB" id="A0A3A2Z3N8"/>
<comment type="caution">
    <text evidence="2">The sequence shown here is derived from an EMBL/GenBank/DDBJ whole genome shotgun (WGS) entry which is preliminary data.</text>
</comment>
<gene>
    <name evidence="2" type="ORF">PHISCL_09976</name>
</gene>
<feature type="compositionally biased region" description="Low complexity" evidence="1">
    <location>
        <begin position="182"/>
        <end position="194"/>
    </location>
</feature>
<dbReference type="OrthoDB" id="4346289at2759"/>
<feature type="region of interest" description="Disordered" evidence="1">
    <location>
        <begin position="176"/>
        <end position="232"/>
    </location>
</feature>
<sequence>MSADRLLYQMEHPGHSNEWFDFDNSFEFTSGYLDSDPNSVNSISPEDYTLPFPDMDPNWDLPTDLFSAPSFPDMVNYDAPIDPVLGAPMDAVGPVNHTTPTFDNTSLSPDLGLCDPAFNGDLGLNQDHAQFNYWTSSIRHMVETKAAADPSCLSSKAKRRDASIAIHLQRLHDPSIERELSSDSSTSFSSPSWSGFLQETNSPMPTALGPLVTPTVSDDSASTSPESDPAAGGMEFVLDLNMNATTNLPKKQKPRSQAQKENYIKVRKHGACEKHRKQHKRCNCLEKNATRISLQAAKPTTVHTSDPPRPQRLHTPTAQSGRILCQPGRKAPPGSTAAPADRYTCHPPGSANSNAVVPSLGESARIVPPSRRPVTDSKAAVPGLQAQNQHNVRTPQGSMPGHTPIVPGVSPIEAIPGRQPSQPTAGSNGRSTRLSPWQNHGQTPQKLLQGKENTSVTPSARLDRPKMDVRPTIAGWHSADNIGQSVARSLAAYGTTLTRNATIVLSSFWQSSTTSTSWIGFCVEKIAVLSFKHGLAIKKGLELYR</sequence>
<evidence type="ECO:0000256" key="1">
    <source>
        <dbReference type="SAM" id="MobiDB-lite"/>
    </source>
</evidence>
<dbReference type="Proteomes" id="UP000266188">
    <property type="component" value="Unassembled WGS sequence"/>
</dbReference>
<feature type="compositionally biased region" description="Polar residues" evidence="1">
    <location>
        <begin position="385"/>
        <end position="397"/>
    </location>
</feature>
<organism evidence="2 3">
    <name type="scientific">Aspergillus sclerotialis</name>
    <dbReference type="NCBI Taxonomy" id="2070753"/>
    <lineage>
        <taxon>Eukaryota</taxon>
        <taxon>Fungi</taxon>
        <taxon>Dikarya</taxon>
        <taxon>Ascomycota</taxon>
        <taxon>Pezizomycotina</taxon>
        <taxon>Eurotiomycetes</taxon>
        <taxon>Eurotiomycetidae</taxon>
        <taxon>Eurotiales</taxon>
        <taxon>Aspergillaceae</taxon>
        <taxon>Aspergillus</taxon>
        <taxon>Aspergillus subgen. Polypaecilum</taxon>
    </lineage>
</organism>
<dbReference type="EMBL" id="MVGC01000768">
    <property type="protein sequence ID" value="RJE17688.1"/>
    <property type="molecule type" value="Genomic_DNA"/>
</dbReference>
<feature type="compositionally biased region" description="Polar residues" evidence="1">
    <location>
        <begin position="214"/>
        <end position="226"/>
    </location>
</feature>
<accession>A0A3A2Z3N8</accession>
<keyword evidence="3" id="KW-1185">Reference proteome</keyword>
<name>A0A3A2Z3N8_9EURO</name>